<dbReference type="InterPro" id="IPR003388">
    <property type="entry name" value="Reticulon"/>
</dbReference>
<feature type="domain" description="Reticulon" evidence="7">
    <location>
        <begin position="90"/>
        <end position="285"/>
    </location>
</feature>
<dbReference type="EMBL" id="CAMGYJ010000006">
    <property type="protein sequence ID" value="CAI0431444.1"/>
    <property type="molecule type" value="Genomic_DNA"/>
</dbReference>
<reference evidence="8" key="1">
    <citation type="submission" date="2022-08" db="EMBL/GenBank/DDBJ databases">
        <authorList>
            <person name="Gutierrez-Valencia J."/>
        </authorList>
    </citation>
    <scope>NUCLEOTIDE SEQUENCE</scope>
</reference>
<protein>
    <recommendedName>
        <fullName evidence="6">Reticulon-like protein</fullName>
    </recommendedName>
</protein>
<comment type="subcellular location">
    <subcellularLocation>
        <location evidence="1 6">Endoplasmic reticulum membrane</location>
        <topology evidence="1 6">Multi-pass membrane protein</topology>
    </subcellularLocation>
</comment>
<evidence type="ECO:0000313" key="9">
    <source>
        <dbReference type="Proteomes" id="UP001154282"/>
    </source>
</evidence>
<feature type="transmembrane region" description="Helical" evidence="6">
    <location>
        <begin position="131"/>
        <end position="152"/>
    </location>
</feature>
<dbReference type="Pfam" id="PF02453">
    <property type="entry name" value="Reticulon"/>
    <property type="match status" value="1"/>
</dbReference>
<dbReference type="GO" id="GO:0005789">
    <property type="term" value="C:endoplasmic reticulum membrane"/>
    <property type="evidence" value="ECO:0007669"/>
    <property type="project" value="UniProtKB-SubCell"/>
</dbReference>
<dbReference type="PANTHER" id="PTHR10994">
    <property type="entry name" value="RETICULON"/>
    <property type="match status" value="1"/>
</dbReference>
<gene>
    <name evidence="8" type="ORF">LITE_LOCUS23012</name>
</gene>
<dbReference type="PANTHER" id="PTHR10994:SF177">
    <property type="entry name" value="RETICULON-LIKE PROTEIN B15"/>
    <property type="match status" value="1"/>
</dbReference>
<keyword evidence="3 6" id="KW-0256">Endoplasmic reticulum</keyword>
<proteinExistence type="predicted"/>
<sequence length="286" mass="32090">MTDAILDQLGSELVMQEVIAKQQTPLPPPIAADASYVDHDINLAASSDMSSNSSDSEIDNYIIMSQSAVGKHRLFGRQKPLHVVLGAGKRADLILWRNKQLSGSIFGGVTFVWLCFEWTGYHLVTFLCHSLILVLATLFLSANLAAFINVSPIEFPRVDVSERFLTSTLLMLGAQLNCVVRTFRDVASGRDLKKFVKVIVSLWLLSVIGSWFSFLTLFYLDDRKDFPCAVFASVLTVPLLYEKNEDAVDSYAEKAWVEIKKQYAVLDEKYLHKFPILSSLKAHKQH</sequence>
<dbReference type="AlphaFoldDB" id="A0AAV0LDF1"/>
<keyword evidence="2 6" id="KW-0812">Transmembrane</keyword>
<dbReference type="PROSITE" id="PS50845">
    <property type="entry name" value="RETICULON"/>
    <property type="match status" value="1"/>
</dbReference>
<evidence type="ECO:0000313" key="8">
    <source>
        <dbReference type="EMBL" id="CAI0431444.1"/>
    </source>
</evidence>
<name>A0AAV0LDF1_9ROSI</name>
<organism evidence="8 9">
    <name type="scientific">Linum tenue</name>
    <dbReference type="NCBI Taxonomy" id="586396"/>
    <lineage>
        <taxon>Eukaryota</taxon>
        <taxon>Viridiplantae</taxon>
        <taxon>Streptophyta</taxon>
        <taxon>Embryophyta</taxon>
        <taxon>Tracheophyta</taxon>
        <taxon>Spermatophyta</taxon>
        <taxon>Magnoliopsida</taxon>
        <taxon>eudicotyledons</taxon>
        <taxon>Gunneridae</taxon>
        <taxon>Pentapetalae</taxon>
        <taxon>rosids</taxon>
        <taxon>fabids</taxon>
        <taxon>Malpighiales</taxon>
        <taxon>Linaceae</taxon>
        <taxon>Linum</taxon>
    </lineage>
</organism>
<feature type="transmembrane region" description="Helical" evidence="6">
    <location>
        <begin position="105"/>
        <end position="124"/>
    </location>
</feature>
<comment type="caution">
    <text evidence="8">The sequence shown here is derived from an EMBL/GenBank/DDBJ whole genome shotgun (WGS) entry which is preliminary data.</text>
</comment>
<evidence type="ECO:0000259" key="7">
    <source>
        <dbReference type="PROSITE" id="PS50845"/>
    </source>
</evidence>
<evidence type="ECO:0000256" key="4">
    <source>
        <dbReference type="ARBA" id="ARBA00022989"/>
    </source>
</evidence>
<dbReference type="Proteomes" id="UP001154282">
    <property type="component" value="Unassembled WGS sequence"/>
</dbReference>
<keyword evidence="4 6" id="KW-1133">Transmembrane helix</keyword>
<evidence type="ECO:0000256" key="3">
    <source>
        <dbReference type="ARBA" id="ARBA00022824"/>
    </source>
</evidence>
<evidence type="ECO:0000256" key="6">
    <source>
        <dbReference type="RuleBase" id="RU363132"/>
    </source>
</evidence>
<evidence type="ECO:0000256" key="1">
    <source>
        <dbReference type="ARBA" id="ARBA00004477"/>
    </source>
</evidence>
<evidence type="ECO:0000256" key="2">
    <source>
        <dbReference type="ARBA" id="ARBA00022692"/>
    </source>
</evidence>
<dbReference type="GO" id="GO:0009617">
    <property type="term" value="P:response to bacterium"/>
    <property type="evidence" value="ECO:0007669"/>
    <property type="project" value="InterPro"/>
</dbReference>
<keyword evidence="5 6" id="KW-0472">Membrane</keyword>
<evidence type="ECO:0000256" key="5">
    <source>
        <dbReference type="ARBA" id="ARBA00023136"/>
    </source>
</evidence>
<keyword evidence="9" id="KW-1185">Reference proteome</keyword>
<dbReference type="InterPro" id="IPR045064">
    <property type="entry name" value="Reticulon-like"/>
</dbReference>
<feature type="transmembrane region" description="Helical" evidence="6">
    <location>
        <begin position="195"/>
        <end position="220"/>
    </location>
</feature>
<accession>A0AAV0LDF1</accession>